<dbReference type="AlphaFoldDB" id="A0A554VF14"/>
<dbReference type="OrthoDB" id="9809586at2"/>
<gene>
    <name evidence="2" type="ORF">FOF46_22055</name>
</gene>
<sequence length="382" mass="44510">MKKRDFIKTMGAATAFTFLNPLEALTYTSNSDKNHIPKVLVLGGRGFIGPTIVSAFLKSGYHVTLLNRGKTNPHLFKNLPIIICDRELENKQGLKTIDKKHKETYWDIVVDTWQKSPKAVSDFLEEFEGQIGHYHYVSTVSVYDKWDKKFITETEPLNPLPKFPKTIQEDFRYAIRKTFSEVTIREKTNKYTIYRSHGMKDFRTTRPEDPNSEPFWPIRFYRGGEILLPATHNHHIQVTDVKSLVNFIIHCAKNKIYGDYNVAYTPTPFKDYVSSLIHATQMPKKMHWIDGDFLIKNEILPYKIMPLWKPSPAGSYYFNVQKAIEAGLVNRPMVEMTIDQLEGYKSRHPNDDVKFGVVINNKQMKYYSMDKEKEVIKKWLAK</sequence>
<organism evidence="2 3">
    <name type="scientific">Aquimarina algiphila</name>
    <dbReference type="NCBI Taxonomy" id="2047982"/>
    <lineage>
        <taxon>Bacteria</taxon>
        <taxon>Pseudomonadati</taxon>
        <taxon>Bacteroidota</taxon>
        <taxon>Flavobacteriia</taxon>
        <taxon>Flavobacteriales</taxon>
        <taxon>Flavobacteriaceae</taxon>
        <taxon>Aquimarina</taxon>
    </lineage>
</organism>
<comment type="caution">
    <text evidence="2">The sequence shown here is derived from an EMBL/GenBank/DDBJ whole genome shotgun (WGS) entry which is preliminary data.</text>
</comment>
<proteinExistence type="predicted"/>
<evidence type="ECO:0000313" key="2">
    <source>
        <dbReference type="EMBL" id="TSE05713.1"/>
    </source>
</evidence>
<dbReference type="InterPro" id="IPR001509">
    <property type="entry name" value="Epimerase_deHydtase"/>
</dbReference>
<dbReference type="Pfam" id="PF01370">
    <property type="entry name" value="Epimerase"/>
    <property type="match status" value="1"/>
</dbReference>
<feature type="domain" description="NAD-dependent epimerase/dehydratase" evidence="1">
    <location>
        <begin position="39"/>
        <end position="155"/>
    </location>
</feature>
<evidence type="ECO:0000259" key="1">
    <source>
        <dbReference type="Pfam" id="PF01370"/>
    </source>
</evidence>
<dbReference type="Gene3D" id="3.40.50.720">
    <property type="entry name" value="NAD(P)-binding Rossmann-like Domain"/>
    <property type="match status" value="1"/>
</dbReference>
<dbReference type="InterPro" id="IPR036291">
    <property type="entry name" value="NAD(P)-bd_dom_sf"/>
</dbReference>
<evidence type="ECO:0000313" key="3">
    <source>
        <dbReference type="Proteomes" id="UP000318833"/>
    </source>
</evidence>
<protein>
    <submittedName>
        <fullName evidence="2">NAD-dependent epimerase/dehydratase family protein</fullName>
    </submittedName>
</protein>
<dbReference type="SUPFAM" id="SSF51735">
    <property type="entry name" value="NAD(P)-binding Rossmann-fold domains"/>
    <property type="match status" value="1"/>
</dbReference>
<dbReference type="EMBL" id="VLNR01000056">
    <property type="protein sequence ID" value="TSE05713.1"/>
    <property type="molecule type" value="Genomic_DNA"/>
</dbReference>
<keyword evidence="3" id="KW-1185">Reference proteome</keyword>
<dbReference type="Proteomes" id="UP000318833">
    <property type="component" value="Unassembled WGS sequence"/>
</dbReference>
<reference evidence="2 3" key="1">
    <citation type="submission" date="2019-07" db="EMBL/GenBank/DDBJ databases">
        <title>The draft genome sequence of Aquimarina algiphila M91.</title>
        <authorList>
            <person name="Meng X."/>
        </authorList>
    </citation>
    <scope>NUCLEOTIDE SEQUENCE [LARGE SCALE GENOMIC DNA]</scope>
    <source>
        <strain evidence="2 3">M91</strain>
    </source>
</reference>
<accession>A0A554VF14</accession>
<name>A0A554VF14_9FLAO</name>
<dbReference type="RefSeq" id="WP_143917943.1">
    <property type="nucleotide sequence ID" value="NZ_CANLVC010000006.1"/>
</dbReference>